<dbReference type="EMBL" id="VIWV01000001">
    <property type="protein sequence ID" value="TWF89925.1"/>
    <property type="molecule type" value="Genomic_DNA"/>
</dbReference>
<dbReference type="RefSeq" id="WP_145871474.1">
    <property type="nucleotide sequence ID" value="NZ_BNCE01000022.1"/>
</dbReference>
<comment type="caution">
    <text evidence="2">The sequence shown here is derived from an EMBL/GenBank/DDBJ whole genome shotgun (WGS) entry which is preliminary data.</text>
</comment>
<feature type="transmembrane region" description="Helical" evidence="1">
    <location>
        <begin position="32"/>
        <end position="49"/>
    </location>
</feature>
<dbReference type="PANTHER" id="PTHR36974:SF1">
    <property type="entry name" value="DOXX FAMILY MEMBRANE PROTEIN"/>
    <property type="match status" value="1"/>
</dbReference>
<keyword evidence="1" id="KW-0812">Transmembrane</keyword>
<keyword evidence="1" id="KW-1133">Transmembrane helix</keyword>
<protein>
    <submittedName>
        <fullName evidence="2">Putative membrane protein</fullName>
    </submittedName>
</protein>
<name>A0A561TS36_9ACTN</name>
<gene>
    <name evidence="2" type="ORF">FHX78_116974</name>
</gene>
<evidence type="ECO:0000256" key="1">
    <source>
        <dbReference type="SAM" id="Phobius"/>
    </source>
</evidence>
<dbReference type="Proteomes" id="UP000316603">
    <property type="component" value="Unassembled WGS sequence"/>
</dbReference>
<sequence>MEPLIALVVGFTAARLAGLIGVDALDGWQPALRAGLVAMFLLTSLAHFAPRLRSELIGMVPPWMPRADLLVTVTGLLEVAGMVGLLIPATARWAAGGLILLMIAMFPANVSAARRGVAQGDPLGRRTLLQIVFIAAAAATLVRTQQPHRPAASGLAVSVP</sequence>
<evidence type="ECO:0000313" key="3">
    <source>
        <dbReference type="Proteomes" id="UP000316603"/>
    </source>
</evidence>
<accession>A0A561TS36</accession>
<dbReference type="PANTHER" id="PTHR36974">
    <property type="entry name" value="MEMBRANE PROTEIN-RELATED"/>
    <property type="match status" value="1"/>
</dbReference>
<feature type="transmembrane region" description="Helical" evidence="1">
    <location>
        <begin position="93"/>
        <end position="111"/>
    </location>
</feature>
<dbReference type="OrthoDB" id="129693at2"/>
<proteinExistence type="predicted"/>
<keyword evidence="1" id="KW-0472">Membrane</keyword>
<feature type="transmembrane region" description="Helical" evidence="1">
    <location>
        <begin position="69"/>
        <end position="87"/>
    </location>
</feature>
<keyword evidence="3" id="KW-1185">Reference proteome</keyword>
<dbReference type="AlphaFoldDB" id="A0A561TS36"/>
<evidence type="ECO:0000313" key="2">
    <source>
        <dbReference type="EMBL" id="TWF89925.1"/>
    </source>
</evidence>
<reference evidence="2 3" key="1">
    <citation type="submission" date="2019-06" db="EMBL/GenBank/DDBJ databases">
        <title>Sequencing the genomes of 1000 actinobacteria strains.</title>
        <authorList>
            <person name="Klenk H.-P."/>
        </authorList>
    </citation>
    <scope>NUCLEOTIDE SEQUENCE [LARGE SCALE GENOMIC DNA]</scope>
    <source>
        <strain evidence="2 3">DSM 41695</strain>
    </source>
</reference>
<organism evidence="2 3">
    <name type="scientific">Streptomyces capillispiralis</name>
    <dbReference type="NCBI Taxonomy" id="68182"/>
    <lineage>
        <taxon>Bacteria</taxon>
        <taxon>Bacillati</taxon>
        <taxon>Actinomycetota</taxon>
        <taxon>Actinomycetes</taxon>
        <taxon>Kitasatosporales</taxon>
        <taxon>Streptomycetaceae</taxon>
        <taxon>Streptomyces</taxon>
    </lineage>
</organism>